<dbReference type="GO" id="GO:0030234">
    <property type="term" value="F:enzyme regulator activity"/>
    <property type="evidence" value="ECO:0007669"/>
    <property type="project" value="TreeGrafter"/>
</dbReference>
<dbReference type="AlphaFoldDB" id="A0A7W3U462"/>
<feature type="chain" id="PRO_5030735876" evidence="2">
    <location>
        <begin position="26"/>
        <end position="462"/>
    </location>
</feature>
<proteinExistence type="predicted"/>
<accession>A0A7W3U462</accession>
<sequence>MTPSTFFLRSRPPALALGLALAVSACGGVATRSTPAEVVYSPATTQAAELARSGAVLTGQARIDNAHQIRQLLSQLDDATLAREAAALPAGDPLYTYMGEALMARGLPLPRPFDHAAWTFDANGRPPADGDGYRPPVKLALLLPLSGDMAVAASPVRDGFLAGYYAEHRRRPEVSFYDTTGSIAGTLSAYDRAVAEGNDFIVGPLDRAAVDAIFARGALPVSMLALNAGTESPPPGNASFALAPEDEGRAAADFLLRRNAKRVLVVAGGDDSQQRAVNALRTRLEENGGTVTDVAGEGIADLTPFATREGGVDAVFLAVRGASARELVPKLSLAGLAGKPRVATSQLLSGTGDAEKDRVLDGIAFPTETWTARGARGLPMASTTAELLPTARGPAAKLFAFGHDAWSLSAYMERLVTVADASLPGATGTLRVDGFGNVLRTPTWATFISGVVMPLPDGSDRP</sequence>
<dbReference type="CDD" id="cd06339">
    <property type="entry name" value="PBP1_YraM_LppC_lipoprotein-like"/>
    <property type="match status" value="1"/>
</dbReference>
<reference evidence="3 4" key="1">
    <citation type="submission" date="2020-07" db="EMBL/GenBank/DDBJ databases">
        <authorList>
            <person name="Xu S."/>
            <person name="Li A."/>
        </authorList>
    </citation>
    <scope>NUCLEOTIDE SEQUENCE [LARGE SCALE GENOMIC DNA]</scope>
    <source>
        <strain evidence="3 4">SG-8</strain>
    </source>
</reference>
<gene>
    <name evidence="3" type="ORF">H4F99_08960</name>
</gene>
<dbReference type="Pfam" id="PF04348">
    <property type="entry name" value="LppC"/>
    <property type="match status" value="2"/>
</dbReference>
<dbReference type="PANTHER" id="PTHR38038:SF1">
    <property type="entry name" value="PENICILLIN-BINDING PROTEIN ACTIVATOR LPOA"/>
    <property type="match status" value="1"/>
</dbReference>
<keyword evidence="1" id="KW-0472">Membrane</keyword>
<evidence type="ECO:0000313" key="4">
    <source>
        <dbReference type="Proteomes" id="UP000552587"/>
    </source>
</evidence>
<protein>
    <submittedName>
        <fullName evidence="3">Penicillin-binding protein activator</fullName>
    </submittedName>
</protein>
<dbReference type="SUPFAM" id="SSF53822">
    <property type="entry name" value="Periplasmic binding protein-like I"/>
    <property type="match status" value="1"/>
</dbReference>
<keyword evidence="4" id="KW-1185">Reference proteome</keyword>
<name>A0A7W3U462_9GAMM</name>
<dbReference type="GO" id="GO:0009252">
    <property type="term" value="P:peptidoglycan biosynthetic process"/>
    <property type="evidence" value="ECO:0007669"/>
    <property type="project" value="TreeGrafter"/>
</dbReference>
<dbReference type="RefSeq" id="WP_182669383.1">
    <property type="nucleotide sequence ID" value="NZ_JACHTE010000005.1"/>
</dbReference>
<keyword evidence="2" id="KW-0732">Signal</keyword>
<dbReference type="Gene3D" id="3.40.50.2300">
    <property type="match status" value="2"/>
</dbReference>
<organism evidence="3 4">
    <name type="scientific">Marilutibacter penaei</name>
    <dbReference type="NCBI Taxonomy" id="2759900"/>
    <lineage>
        <taxon>Bacteria</taxon>
        <taxon>Pseudomonadati</taxon>
        <taxon>Pseudomonadota</taxon>
        <taxon>Gammaproteobacteria</taxon>
        <taxon>Lysobacterales</taxon>
        <taxon>Lysobacteraceae</taxon>
        <taxon>Marilutibacter</taxon>
    </lineage>
</organism>
<dbReference type="InterPro" id="IPR007443">
    <property type="entry name" value="LpoA"/>
</dbReference>
<comment type="caution">
    <text evidence="3">The sequence shown here is derived from an EMBL/GenBank/DDBJ whole genome shotgun (WGS) entry which is preliminary data.</text>
</comment>
<dbReference type="Proteomes" id="UP000552587">
    <property type="component" value="Unassembled WGS sequence"/>
</dbReference>
<evidence type="ECO:0000256" key="1">
    <source>
        <dbReference type="ARBA" id="ARBA00023136"/>
    </source>
</evidence>
<dbReference type="GO" id="GO:0031241">
    <property type="term" value="C:periplasmic side of cell outer membrane"/>
    <property type="evidence" value="ECO:0007669"/>
    <property type="project" value="TreeGrafter"/>
</dbReference>
<evidence type="ECO:0000313" key="3">
    <source>
        <dbReference type="EMBL" id="MBB1088616.1"/>
    </source>
</evidence>
<dbReference type="PANTHER" id="PTHR38038">
    <property type="entry name" value="PENICILLIN-BINDING PROTEIN ACTIVATOR LPOA"/>
    <property type="match status" value="1"/>
</dbReference>
<feature type="signal peptide" evidence="2">
    <location>
        <begin position="1"/>
        <end position="25"/>
    </location>
</feature>
<dbReference type="InterPro" id="IPR028082">
    <property type="entry name" value="Peripla_BP_I"/>
</dbReference>
<evidence type="ECO:0000256" key="2">
    <source>
        <dbReference type="SAM" id="SignalP"/>
    </source>
</evidence>
<dbReference type="EMBL" id="JACHTE010000005">
    <property type="protein sequence ID" value="MBB1088616.1"/>
    <property type="molecule type" value="Genomic_DNA"/>
</dbReference>